<evidence type="ECO:0000256" key="1">
    <source>
        <dbReference type="SAM" id="Phobius"/>
    </source>
</evidence>
<comment type="caution">
    <text evidence="2">The sequence shown here is derived from an EMBL/GenBank/DDBJ whole genome shotgun (WGS) entry which is preliminary data.</text>
</comment>
<feature type="transmembrane region" description="Helical" evidence="1">
    <location>
        <begin position="243"/>
        <end position="261"/>
    </location>
</feature>
<gene>
    <name evidence="2" type="ORF">IEQ34_012384</name>
</gene>
<proteinExistence type="predicted"/>
<keyword evidence="1" id="KW-0812">Transmembrane</keyword>
<evidence type="ECO:0000313" key="3">
    <source>
        <dbReference type="Proteomes" id="UP000775213"/>
    </source>
</evidence>
<accession>A0AAV7GCU0</accession>
<evidence type="ECO:0000313" key="2">
    <source>
        <dbReference type="EMBL" id="KAH0459570.1"/>
    </source>
</evidence>
<keyword evidence="3" id="KW-1185">Reference proteome</keyword>
<dbReference type="EMBL" id="JAGFBR010000011">
    <property type="protein sequence ID" value="KAH0459570.1"/>
    <property type="molecule type" value="Genomic_DNA"/>
</dbReference>
<protein>
    <submittedName>
        <fullName evidence="2">Uncharacterized protein</fullName>
    </submittedName>
</protein>
<sequence length="270" mass="30577">MSLLHSVLGKNARRFIKRKDSDAGELGLSLEEFRSSLYNDFNTSEGARRKQQIYCGPFVAMSFNFMISVGIIMANKLNRRPRLAKTFTLIYVPRTSATLLEINGVNIPPNKPAPIVLRRDRLAEAESDTEVVYASTDQVFASDGLRFEVNFGGEKSLKGIFQQDVRWGLECELIGLNKWMEISVVTDRGVLIRERVKLRRNRFCQKLSVIQEEDEEEMVESNYLKHEHGIDNGNEAVNKGVNWAINIGILVASLGVGLFIFRAPLKRLVI</sequence>
<dbReference type="AlphaFoldDB" id="A0AAV7GCU0"/>
<keyword evidence="1" id="KW-0472">Membrane</keyword>
<reference evidence="2 3" key="1">
    <citation type="journal article" date="2021" name="Hortic Res">
        <title>Chromosome-scale assembly of the Dendrobium chrysotoxum genome enhances the understanding of orchid evolution.</title>
        <authorList>
            <person name="Zhang Y."/>
            <person name="Zhang G.Q."/>
            <person name="Zhang D."/>
            <person name="Liu X.D."/>
            <person name="Xu X.Y."/>
            <person name="Sun W.H."/>
            <person name="Yu X."/>
            <person name="Zhu X."/>
            <person name="Wang Z.W."/>
            <person name="Zhao X."/>
            <person name="Zhong W.Y."/>
            <person name="Chen H."/>
            <person name="Yin W.L."/>
            <person name="Huang T."/>
            <person name="Niu S.C."/>
            <person name="Liu Z.J."/>
        </authorList>
    </citation>
    <scope>NUCLEOTIDE SEQUENCE [LARGE SCALE GENOMIC DNA]</scope>
    <source>
        <strain evidence="2">Lindl</strain>
    </source>
</reference>
<dbReference type="PANTHER" id="PTHR37244:SF1">
    <property type="entry name" value="NADP-SPECIFIC GLUTAMATE DEHYDROGENASE"/>
    <property type="match status" value="1"/>
</dbReference>
<organism evidence="2 3">
    <name type="scientific">Dendrobium chrysotoxum</name>
    <name type="common">Orchid</name>
    <dbReference type="NCBI Taxonomy" id="161865"/>
    <lineage>
        <taxon>Eukaryota</taxon>
        <taxon>Viridiplantae</taxon>
        <taxon>Streptophyta</taxon>
        <taxon>Embryophyta</taxon>
        <taxon>Tracheophyta</taxon>
        <taxon>Spermatophyta</taxon>
        <taxon>Magnoliopsida</taxon>
        <taxon>Liliopsida</taxon>
        <taxon>Asparagales</taxon>
        <taxon>Orchidaceae</taxon>
        <taxon>Epidendroideae</taxon>
        <taxon>Malaxideae</taxon>
        <taxon>Dendrobiinae</taxon>
        <taxon>Dendrobium</taxon>
    </lineage>
</organism>
<feature type="transmembrane region" description="Helical" evidence="1">
    <location>
        <begin position="53"/>
        <end position="74"/>
    </location>
</feature>
<dbReference type="Proteomes" id="UP000775213">
    <property type="component" value="Unassembled WGS sequence"/>
</dbReference>
<dbReference type="PANTHER" id="PTHR37244">
    <property type="entry name" value="NADP-SPECIFIC GLUTAMATE DEHYDROGENASE"/>
    <property type="match status" value="1"/>
</dbReference>
<keyword evidence="1" id="KW-1133">Transmembrane helix</keyword>
<name>A0AAV7GCU0_DENCH</name>